<name>A0A1W2TB20_ROSNE</name>
<feature type="compositionally biased region" description="Acidic residues" evidence="3">
    <location>
        <begin position="463"/>
        <end position="478"/>
    </location>
</feature>
<feature type="compositionally biased region" description="Basic and acidic residues" evidence="3">
    <location>
        <begin position="339"/>
        <end position="353"/>
    </location>
</feature>
<evidence type="ECO:0000313" key="6">
    <source>
        <dbReference type="Proteomes" id="UP000054516"/>
    </source>
</evidence>
<feature type="compositionally biased region" description="Basic and acidic residues" evidence="3">
    <location>
        <begin position="381"/>
        <end position="399"/>
    </location>
</feature>
<dbReference type="InterPro" id="IPR036028">
    <property type="entry name" value="SH3-like_dom_sf"/>
</dbReference>
<feature type="compositionally biased region" description="Basic and acidic residues" evidence="3">
    <location>
        <begin position="561"/>
        <end position="575"/>
    </location>
</feature>
<dbReference type="InterPro" id="IPR035552">
    <property type="entry name" value="Mti1_SH3"/>
</dbReference>
<dbReference type="PANTHER" id="PTHR46026:SF1">
    <property type="entry name" value="RHO-TYPE GUANINE NUCLEOTIDE EXCHANGE FACTOR, ISOFORM F"/>
    <property type="match status" value="1"/>
</dbReference>
<dbReference type="Pfam" id="PF07653">
    <property type="entry name" value="SH3_2"/>
    <property type="match status" value="1"/>
</dbReference>
<dbReference type="Pfam" id="PF25459">
    <property type="entry name" value="AIM3_BBC1_C"/>
    <property type="match status" value="1"/>
</dbReference>
<dbReference type="CDD" id="cd11887">
    <property type="entry name" value="SH3_Bbc1"/>
    <property type="match status" value="1"/>
</dbReference>
<feature type="compositionally biased region" description="Pro residues" evidence="3">
    <location>
        <begin position="186"/>
        <end position="203"/>
    </location>
</feature>
<feature type="domain" description="SH3" evidence="4">
    <location>
        <begin position="3"/>
        <end position="67"/>
    </location>
</feature>
<dbReference type="Gene3D" id="2.30.30.40">
    <property type="entry name" value="SH3 Domains"/>
    <property type="match status" value="1"/>
</dbReference>
<keyword evidence="1 2" id="KW-0728">SH3 domain</keyword>
<dbReference type="OrthoDB" id="207120at2759"/>
<feature type="compositionally biased region" description="Pro residues" evidence="3">
    <location>
        <begin position="612"/>
        <end position="629"/>
    </location>
</feature>
<sequence length="1225" mass="132732">MAAVPFKVKAIFEYTSSHEDDLAFRIGQIITVTDEEDADWYGGEYLDDNGVKRDGIFPRNFVERYEPTAPPRPIRARKKDAEPALLSPSSPPPAAVAPPEQPVEEVPVETASEDTHEETRAAIPQSPPVERSPPAETPSVPVANPPEIAPVPAPAPIEPEDVDPVGSSSVDAPPQPRSPSPVQSRFPPPIQPRSPPPMQPRSPSPMQSRSPPPVSVKPKSNAFRDRIAAFNKPAAPPIAPFKPSGLGPGSSSFIKKPFVAPPPSRHAYVPPPPRDPTVPRVYRREKDPEAKDTQAESADTAEKAGHSVVNSEPQEEEQPKPTTLKERIALLQKQQAESAQRHVDAVVKKEKPVRPPKKTLSSNGTPEAAVTDQVASTSPVLERKDSADVTSKDSMDEPRSAGGQFPNIVPISAVPVEGDGHEAVVSGAGDSTKDQEIQTLHDDNNESPDNPNPHEGAAPEEQVANEDEEEEEEDDDIDPEIRRKEELRARMAKMSGGMGMAGMFGPPSVLGMGSSLPVKKPKPPIPGERRPSGISERPSSPGATAPPVPTMMALPGMGKLKQPEENTELELKPEPTEEEIAPEPVNNGPKPEPELISQTSEAEPPISEERPAPPPIPTASRPLPPPPPAAAMASPSVGSESDDEMSESTSKPLEAPKSETSPRSRAPPPIPMTSPRFPSDNYAAHLAEEVPPASPGLSSLQNQRNSRPPPPIPGVAPPAPLQSRPPPPLPPSTTLSRVSTADELIGKPMEPSQLDNGEEEDVTEYEGDYDTDIPSSTHHKDALKAHARGPSFDDNASIRSPAAEFPSSIPPPVPSTIAPRTGPPPIPTPLAPSFRTSVDIPRAGPPPIPTQPPPRSRASVDIPRAAPPPPPPKPTLYTYDDDDYDPYNYNTAQAPSAPSHSTPLHEETEEYAPYHVSPPPLPSSSTDHRAPPLTPTGSRIPLRKSADILRPSIGRRSIDATRHSVSLEAGFMANEIDLSTPMQWWISRHGVPPVFQGRKDIYTETNETKSTDDGRKFVTKEVLVLFQDYSQTIITIHYDPKDSSQTELDQRHEPPPRPLRQDELEEAYERFGRRLAHSVASKKDIVVGDGTPHALIHDLLRPLKDALLPVGSRSYGALVYANLANAATQMNDEIRPGDIISIRNAKFQGKHGPMHAKYTIEVGKPDHVAIVAEWDGTKKKVRAWEQGRGGRKVKQESYKLDDLRSGEVKIWRVMPRTWVGWGSKD</sequence>
<feature type="compositionally biased region" description="Polar residues" evidence="3">
    <location>
        <begin position="696"/>
        <end position="706"/>
    </location>
</feature>
<feature type="compositionally biased region" description="Polar residues" evidence="3">
    <location>
        <begin position="892"/>
        <end position="902"/>
    </location>
</feature>
<feature type="compositionally biased region" description="Basic and acidic residues" evidence="3">
    <location>
        <begin position="479"/>
        <end position="489"/>
    </location>
</feature>
<feature type="compositionally biased region" description="Pro residues" evidence="3">
    <location>
        <begin position="821"/>
        <end position="830"/>
    </location>
</feature>
<evidence type="ECO:0000313" key="5">
    <source>
        <dbReference type="EMBL" id="GAP84821.2"/>
    </source>
</evidence>
<feature type="compositionally biased region" description="Pro residues" evidence="3">
    <location>
        <begin position="707"/>
        <end position="731"/>
    </location>
</feature>
<feature type="compositionally biased region" description="Pro residues" evidence="3">
    <location>
        <begin position="143"/>
        <end position="157"/>
    </location>
</feature>
<feature type="region of interest" description="Disordered" evidence="3">
    <location>
        <begin position="1040"/>
        <end position="1061"/>
    </location>
</feature>
<protein>
    <submittedName>
        <fullName evidence="5">Putative SH3 domain-containing protein</fullName>
    </submittedName>
</protein>
<dbReference type="SUPFAM" id="SSF50044">
    <property type="entry name" value="SH3-domain"/>
    <property type="match status" value="1"/>
</dbReference>
<dbReference type="PANTHER" id="PTHR46026">
    <property type="entry name" value="RHO-TYPE GUANINE NUCLEOTIDE EXCHANGE FACTOR, ISOFORM F"/>
    <property type="match status" value="1"/>
</dbReference>
<feature type="compositionally biased region" description="Basic and acidic residues" evidence="3">
    <location>
        <begin position="317"/>
        <end position="328"/>
    </location>
</feature>
<evidence type="ECO:0000256" key="1">
    <source>
        <dbReference type="ARBA" id="ARBA00022443"/>
    </source>
</evidence>
<feature type="compositionally biased region" description="Low complexity" evidence="3">
    <location>
        <begin position="630"/>
        <end position="639"/>
    </location>
</feature>
<keyword evidence="6" id="KW-1185">Reference proteome</keyword>
<feature type="compositionally biased region" description="Pro residues" evidence="3">
    <location>
        <begin position="89"/>
        <end position="101"/>
    </location>
</feature>
<dbReference type="STRING" id="77044.A0A1W2TB20"/>
<dbReference type="PROSITE" id="PS50002">
    <property type="entry name" value="SH3"/>
    <property type="match status" value="1"/>
</dbReference>
<feature type="compositionally biased region" description="Acidic residues" evidence="3">
    <location>
        <begin position="102"/>
        <end position="112"/>
    </location>
</feature>
<dbReference type="SMART" id="SM00326">
    <property type="entry name" value="SH3"/>
    <property type="match status" value="1"/>
</dbReference>
<dbReference type="OMA" id="TMHQKYN"/>
<dbReference type="Proteomes" id="UP000054516">
    <property type="component" value="Unassembled WGS sequence"/>
</dbReference>
<feature type="region of interest" description="Disordered" evidence="3">
    <location>
        <begin position="63"/>
        <end position="940"/>
    </location>
</feature>
<feature type="compositionally biased region" description="Pro residues" evidence="3">
    <location>
        <begin position="865"/>
        <end position="874"/>
    </location>
</feature>
<feature type="compositionally biased region" description="Pro residues" evidence="3">
    <location>
        <begin position="259"/>
        <end position="276"/>
    </location>
</feature>
<gene>
    <name evidence="5" type="ORF">SAMD00023353_0801340</name>
</gene>
<evidence type="ECO:0000259" key="4">
    <source>
        <dbReference type="PROSITE" id="PS50002"/>
    </source>
</evidence>
<feature type="compositionally biased region" description="Acidic residues" evidence="3">
    <location>
        <begin position="756"/>
        <end position="771"/>
    </location>
</feature>
<feature type="compositionally biased region" description="Pro residues" evidence="3">
    <location>
        <begin position="843"/>
        <end position="855"/>
    </location>
</feature>
<reference evidence="5" key="1">
    <citation type="submission" date="2016-03" db="EMBL/GenBank/DDBJ databases">
        <title>Draft genome sequence of Rosellinia necatrix.</title>
        <authorList>
            <person name="Kanematsu S."/>
        </authorList>
    </citation>
    <scope>NUCLEOTIDE SEQUENCE [LARGE SCALE GENOMIC DNA]</scope>
    <source>
        <strain evidence="5">W97</strain>
    </source>
</reference>
<organism evidence="5">
    <name type="scientific">Rosellinia necatrix</name>
    <name type="common">White root-rot fungus</name>
    <dbReference type="NCBI Taxonomy" id="77044"/>
    <lineage>
        <taxon>Eukaryota</taxon>
        <taxon>Fungi</taxon>
        <taxon>Dikarya</taxon>
        <taxon>Ascomycota</taxon>
        <taxon>Pezizomycotina</taxon>
        <taxon>Sordariomycetes</taxon>
        <taxon>Xylariomycetidae</taxon>
        <taxon>Xylariales</taxon>
        <taxon>Xylariaceae</taxon>
        <taxon>Rosellinia</taxon>
    </lineage>
</organism>
<dbReference type="EMBL" id="DF977453">
    <property type="protein sequence ID" value="GAP84821.2"/>
    <property type="molecule type" value="Genomic_DNA"/>
</dbReference>
<dbReference type="InterPro" id="IPR057402">
    <property type="entry name" value="AIM3_BBC1_C"/>
</dbReference>
<dbReference type="InterPro" id="IPR001452">
    <property type="entry name" value="SH3_domain"/>
</dbReference>
<feature type="compositionally biased region" description="Basic and acidic residues" evidence="3">
    <location>
        <begin position="431"/>
        <end position="444"/>
    </location>
</feature>
<evidence type="ECO:0000256" key="3">
    <source>
        <dbReference type="SAM" id="MobiDB-lite"/>
    </source>
</evidence>
<dbReference type="AlphaFoldDB" id="A0A1W2TB20"/>
<evidence type="ECO:0000256" key="2">
    <source>
        <dbReference type="PROSITE-ProRule" id="PRU00192"/>
    </source>
</evidence>
<accession>A0A1W2TB20</accession>
<proteinExistence type="predicted"/>
<feature type="compositionally biased region" description="Basic and acidic residues" evidence="3">
    <location>
        <begin position="282"/>
        <end position="305"/>
    </location>
</feature>